<dbReference type="Pfam" id="PF13359">
    <property type="entry name" value="DDE_Tnp_4"/>
    <property type="match status" value="1"/>
</dbReference>
<sequence length="341" mass="39978">MSLDIEELNLDIEELLSDSDEEDFQQLMTIYINFKNNGFLKKKPRLQRISKLTGHQYIQHSLDTIHRHFRRVLYAISSLSKHLIIPPPFDEAPPEIKNNPRYYPIFKDCIGAIDGTHVSARVPQDQQIPYRGKKVAPTMNVMCACSFDMKFTFVMVGWEGTANDSRIFWETITNIEQTKFPMPPRRKYYLIDSGYTNMPGFLSPYRGERYHLRDYRGTTSPQGPEEIFNYTHSSLRNVIERCFGVLKARFPILRDMPQYDLKRQKYIILSCCVVHNFIKMCKDGDPLFIHYADENVELEDEGILNGSEELATPSVSQNKLRRMGKFRDRLAKRLWERQTSQ</sequence>
<dbReference type="GeneID" id="130469800"/>
<proteinExistence type="inferred from homology"/>
<protein>
    <recommendedName>
        <fullName evidence="8">DDE Tnp4 domain-containing protein</fullName>
    </recommendedName>
</protein>
<comment type="subcellular location">
    <subcellularLocation>
        <location evidence="2">Nucleus</location>
    </subcellularLocation>
</comment>
<evidence type="ECO:0000259" key="8">
    <source>
        <dbReference type="Pfam" id="PF13359"/>
    </source>
</evidence>
<feature type="domain" description="DDE Tnp4" evidence="8">
    <location>
        <begin position="113"/>
        <end position="276"/>
    </location>
</feature>
<organism evidence="9 10">
    <name type="scientific">Spinacia oleracea</name>
    <name type="common">Spinach</name>
    <dbReference type="NCBI Taxonomy" id="3562"/>
    <lineage>
        <taxon>Eukaryota</taxon>
        <taxon>Viridiplantae</taxon>
        <taxon>Streptophyta</taxon>
        <taxon>Embryophyta</taxon>
        <taxon>Tracheophyta</taxon>
        <taxon>Spermatophyta</taxon>
        <taxon>Magnoliopsida</taxon>
        <taxon>eudicotyledons</taxon>
        <taxon>Gunneridae</taxon>
        <taxon>Pentapetalae</taxon>
        <taxon>Caryophyllales</taxon>
        <taxon>Chenopodiaceae</taxon>
        <taxon>Chenopodioideae</taxon>
        <taxon>Anserineae</taxon>
        <taxon>Spinacia</taxon>
    </lineage>
</organism>
<keyword evidence="7" id="KW-0539">Nucleus</keyword>
<keyword evidence="5" id="KW-0479">Metal-binding</keyword>
<comment type="similarity">
    <text evidence="3">Belongs to the HARBI1 family.</text>
</comment>
<reference evidence="10" key="2">
    <citation type="submission" date="2025-08" db="UniProtKB">
        <authorList>
            <consortium name="RefSeq"/>
        </authorList>
    </citation>
    <scope>IDENTIFICATION</scope>
    <source>
        <tissue evidence="10">Leaf</tissue>
    </source>
</reference>
<evidence type="ECO:0000256" key="1">
    <source>
        <dbReference type="ARBA" id="ARBA00001968"/>
    </source>
</evidence>
<evidence type="ECO:0000313" key="9">
    <source>
        <dbReference type="Proteomes" id="UP000813463"/>
    </source>
</evidence>
<evidence type="ECO:0000256" key="5">
    <source>
        <dbReference type="ARBA" id="ARBA00022723"/>
    </source>
</evidence>
<evidence type="ECO:0000313" key="10">
    <source>
        <dbReference type="RefSeq" id="XP_056695261.1"/>
    </source>
</evidence>
<keyword evidence="4" id="KW-0540">Nuclease</keyword>
<evidence type="ECO:0000256" key="6">
    <source>
        <dbReference type="ARBA" id="ARBA00022801"/>
    </source>
</evidence>
<accession>A0ABM3RI20</accession>
<evidence type="ECO:0000256" key="3">
    <source>
        <dbReference type="ARBA" id="ARBA00006958"/>
    </source>
</evidence>
<evidence type="ECO:0000256" key="7">
    <source>
        <dbReference type="ARBA" id="ARBA00023242"/>
    </source>
</evidence>
<name>A0ABM3RI20_SPIOL</name>
<keyword evidence="9" id="KW-1185">Reference proteome</keyword>
<dbReference type="InterPro" id="IPR027806">
    <property type="entry name" value="HARBI1_dom"/>
</dbReference>
<comment type="cofactor">
    <cofactor evidence="1">
        <name>a divalent metal cation</name>
        <dbReference type="ChEBI" id="CHEBI:60240"/>
    </cofactor>
</comment>
<dbReference type="PANTHER" id="PTHR22930:SF280">
    <property type="entry name" value="OS11G0202600 PROTEIN"/>
    <property type="match status" value="1"/>
</dbReference>
<keyword evidence="6" id="KW-0378">Hydrolase</keyword>
<dbReference type="RefSeq" id="XP_056695261.1">
    <property type="nucleotide sequence ID" value="XM_056839283.1"/>
</dbReference>
<dbReference type="Proteomes" id="UP000813463">
    <property type="component" value="Chromosome 3"/>
</dbReference>
<evidence type="ECO:0000256" key="2">
    <source>
        <dbReference type="ARBA" id="ARBA00004123"/>
    </source>
</evidence>
<dbReference type="PANTHER" id="PTHR22930">
    <property type="match status" value="1"/>
</dbReference>
<dbReference type="InterPro" id="IPR045249">
    <property type="entry name" value="HARBI1-like"/>
</dbReference>
<evidence type="ECO:0000256" key="4">
    <source>
        <dbReference type="ARBA" id="ARBA00022722"/>
    </source>
</evidence>
<gene>
    <name evidence="10" type="primary">LOC130469800</name>
</gene>
<reference evidence="9" key="1">
    <citation type="journal article" date="2021" name="Nat. Commun.">
        <title>Genomic analyses provide insights into spinach domestication and the genetic basis of agronomic traits.</title>
        <authorList>
            <person name="Cai X."/>
            <person name="Sun X."/>
            <person name="Xu C."/>
            <person name="Sun H."/>
            <person name="Wang X."/>
            <person name="Ge C."/>
            <person name="Zhang Z."/>
            <person name="Wang Q."/>
            <person name="Fei Z."/>
            <person name="Jiao C."/>
            <person name="Wang Q."/>
        </authorList>
    </citation>
    <scope>NUCLEOTIDE SEQUENCE [LARGE SCALE GENOMIC DNA]</scope>
    <source>
        <strain evidence="9">cv. Varoflay</strain>
    </source>
</reference>